<proteinExistence type="predicted"/>
<keyword evidence="1" id="KW-1133">Transmembrane helix</keyword>
<keyword evidence="3" id="KW-1185">Reference proteome</keyword>
<keyword evidence="1" id="KW-0472">Membrane</keyword>
<feature type="transmembrane region" description="Helical" evidence="1">
    <location>
        <begin position="29"/>
        <end position="46"/>
    </location>
</feature>
<gene>
    <name evidence="2" type="ORF">D16iCDA_05105</name>
</gene>
<evidence type="ECO:0000313" key="2">
    <source>
        <dbReference type="EMBL" id="UUD65058.1"/>
    </source>
</evidence>
<dbReference type="EMBL" id="CP076114">
    <property type="protein sequence ID" value="UUD65058.1"/>
    <property type="molecule type" value="Genomic_DNA"/>
</dbReference>
<keyword evidence="1" id="KW-0812">Transmembrane</keyword>
<reference evidence="2" key="1">
    <citation type="submission" date="2021-05" db="EMBL/GenBank/DDBJ databases">
        <title>Complete genome sequence of Pseudomonas seleniipraecipitans strain D1-6.</title>
        <authorList>
            <person name="Lafi F."/>
            <person name="Eida A."/>
            <person name="Alam I."/>
            <person name="Hert H."/>
            <person name="Saad M."/>
        </authorList>
    </citation>
    <scope>NUCLEOTIDE SEQUENCE</scope>
    <source>
        <strain evidence="2">D1-6</strain>
    </source>
</reference>
<feature type="transmembrane region" description="Helical" evidence="1">
    <location>
        <begin position="93"/>
        <end position="119"/>
    </location>
</feature>
<name>A0ABY5JAG8_9GAMM</name>
<feature type="transmembrane region" description="Helical" evidence="1">
    <location>
        <begin position="125"/>
        <end position="142"/>
    </location>
</feature>
<sequence length="182" mass="20732">MDILFRLLLTLNATSLLVLVFVAKEGLHLVSIFPAFIWLAIVPAWVSYLMYMAIPVALTKLIIIVSAFLPKRNFEPGSITEIGHANNSFLPSYLGYFFVALSIPDVDVLIFVYALLFLFTYLSQALYFNPLFLVFGFQFYNIKTQNGTELFLISKEKYKVPREIDISSCRSINDYTLMEGAK</sequence>
<dbReference type="RefSeq" id="WP_070883206.1">
    <property type="nucleotide sequence ID" value="NZ_CP076114.1"/>
</dbReference>
<feature type="transmembrane region" description="Helical" evidence="1">
    <location>
        <begin position="6"/>
        <end position="22"/>
    </location>
</feature>
<feature type="transmembrane region" description="Helical" evidence="1">
    <location>
        <begin position="52"/>
        <end position="69"/>
    </location>
</feature>
<evidence type="ECO:0000256" key="1">
    <source>
        <dbReference type="SAM" id="Phobius"/>
    </source>
</evidence>
<protein>
    <submittedName>
        <fullName evidence="2">Uncharacterized protein</fullName>
    </submittedName>
</protein>
<organism evidence="2 3">
    <name type="scientific">Phytopseudomonas seleniipraecipitans</name>
    <dbReference type="NCBI Taxonomy" id="640205"/>
    <lineage>
        <taxon>Bacteria</taxon>
        <taxon>Pseudomonadati</taxon>
        <taxon>Pseudomonadota</taxon>
        <taxon>Gammaproteobacteria</taxon>
        <taxon>Pseudomonadales</taxon>
        <taxon>Pseudomonadaceae</taxon>
        <taxon>Phytopseudomonas</taxon>
    </lineage>
</organism>
<evidence type="ECO:0000313" key="3">
    <source>
        <dbReference type="Proteomes" id="UP000887421"/>
    </source>
</evidence>
<accession>A0ABY5JAG8</accession>
<dbReference type="Proteomes" id="UP000887421">
    <property type="component" value="Chromosome"/>
</dbReference>